<dbReference type="PROSITE" id="PS51257">
    <property type="entry name" value="PROKAR_LIPOPROTEIN"/>
    <property type="match status" value="1"/>
</dbReference>
<comment type="caution">
    <text evidence="3">The sequence shown here is derived from an EMBL/GenBank/DDBJ whole genome shotgun (WGS) entry which is preliminary data.</text>
</comment>
<sequence length="205" mass="20828">MRTPSLRLAALAVGALLAVSACSPDPDADAPSMLDEPVETSEPYVIEPLDAINGSTPWTSDGVTLLVPAGYEATSSTSQGIATTEFHDGDEVALTLAVAEAREAADGDVYLSARVTEAEITAEGGDGIVLSPAELEGWATAYAVRGTQDPTATDADATGGVVDVVAVTARDDAGSILVTATAHAPEGTFEGSPGEQMLRTMRPAP</sequence>
<feature type="chain" id="PRO_5039500566" description="Lipoprotein LpqN" evidence="2">
    <location>
        <begin position="24"/>
        <end position="205"/>
    </location>
</feature>
<keyword evidence="2" id="KW-0732">Signal</keyword>
<evidence type="ECO:0000313" key="3">
    <source>
        <dbReference type="EMBL" id="PJJ77180.1"/>
    </source>
</evidence>
<evidence type="ECO:0008006" key="5">
    <source>
        <dbReference type="Google" id="ProtNLM"/>
    </source>
</evidence>
<gene>
    <name evidence="3" type="ORF">CLV28_0394</name>
</gene>
<dbReference type="Proteomes" id="UP000231693">
    <property type="component" value="Unassembled WGS sequence"/>
</dbReference>
<keyword evidence="4" id="KW-1185">Reference proteome</keyword>
<reference evidence="3 4" key="1">
    <citation type="submission" date="2017-11" db="EMBL/GenBank/DDBJ databases">
        <title>Genomic Encyclopedia of Archaeal and Bacterial Type Strains, Phase II (KMG-II): From Individual Species to Whole Genera.</title>
        <authorList>
            <person name="Goeker M."/>
        </authorList>
    </citation>
    <scope>NUCLEOTIDE SEQUENCE [LARGE SCALE GENOMIC DNA]</scope>
    <source>
        <strain evidence="3 4">DSM 25478</strain>
    </source>
</reference>
<feature type="region of interest" description="Disordered" evidence="1">
    <location>
        <begin position="185"/>
        <end position="205"/>
    </location>
</feature>
<protein>
    <recommendedName>
        <fullName evidence="5">Lipoprotein LpqN</fullName>
    </recommendedName>
</protein>
<dbReference type="RefSeq" id="WP_100421608.1">
    <property type="nucleotide sequence ID" value="NZ_BOOX01000004.1"/>
</dbReference>
<name>A0A2M9CZ50_9CELL</name>
<dbReference type="EMBL" id="PGFE01000001">
    <property type="protein sequence ID" value="PJJ77180.1"/>
    <property type="molecule type" value="Genomic_DNA"/>
</dbReference>
<evidence type="ECO:0000313" key="4">
    <source>
        <dbReference type="Proteomes" id="UP000231693"/>
    </source>
</evidence>
<dbReference type="AlphaFoldDB" id="A0A2M9CZ50"/>
<organism evidence="3 4">
    <name type="scientific">Sediminihabitans luteus</name>
    <dbReference type="NCBI Taxonomy" id="1138585"/>
    <lineage>
        <taxon>Bacteria</taxon>
        <taxon>Bacillati</taxon>
        <taxon>Actinomycetota</taxon>
        <taxon>Actinomycetes</taxon>
        <taxon>Micrococcales</taxon>
        <taxon>Cellulomonadaceae</taxon>
        <taxon>Sediminihabitans</taxon>
    </lineage>
</organism>
<feature type="signal peptide" evidence="2">
    <location>
        <begin position="1"/>
        <end position="23"/>
    </location>
</feature>
<accession>A0A2M9CZ50</accession>
<evidence type="ECO:0000256" key="1">
    <source>
        <dbReference type="SAM" id="MobiDB-lite"/>
    </source>
</evidence>
<evidence type="ECO:0000256" key="2">
    <source>
        <dbReference type="SAM" id="SignalP"/>
    </source>
</evidence>
<proteinExistence type="predicted"/>